<evidence type="ECO:0000256" key="1">
    <source>
        <dbReference type="ARBA" id="ARBA00004651"/>
    </source>
</evidence>
<evidence type="ECO:0000256" key="5">
    <source>
        <dbReference type="ARBA" id="ARBA00022692"/>
    </source>
</evidence>
<feature type="transmembrane region" description="Helical" evidence="13">
    <location>
        <begin position="573"/>
        <end position="592"/>
    </location>
</feature>
<dbReference type="PROSITE" id="PS50222">
    <property type="entry name" value="EF_HAND_2"/>
    <property type="match status" value="1"/>
</dbReference>
<evidence type="ECO:0000256" key="4">
    <source>
        <dbReference type="ARBA" id="ARBA00022475"/>
    </source>
</evidence>
<keyword evidence="8" id="KW-0406">Ion transport</keyword>
<dbReference type="GO" id="GO:0005886">
    <property type="term" value="C:plasma membrane"/>
    <property type="evidence" value="ECO:0007669"/>
    <property type="project" value="UniProtKB-SubCell"/>
</dbReference>
<dbReference type="SUPFAM" id="SSF47473">
    <property type="entry name" value="EF-hand"/>
    <property type="match status" value="1"/>
</dbReference>
<dbReference type="Pfam" id="PF01544">
    <property type="entry name" value="CorA"/>
    <property type="match status" value="1"/>
</dbReference>
<dbReference type="VEuPathDB" id="FungiDB:SDRG_02175"/>
<feature type="domain" description="EF-hand" evidence="14">
    <location>
        <begin position="153"/>
        <end position="188"/>
    </location>
</feature>
<evidence type="ECO:0000256" key="11">
    <source>
        <dbReference type="ARBA" id="ARBA00045497"/>
    </source>
</evidence>
<dbReference type="Gene3D" id="3.30.460.20">
    <property type="entry name" value="CorA soluble domain-like"/>
    <property type="match status" value="1"/>
</dbReference>
<evidence type="ECO:0000256" key="7">
    <source>
        <dbReference type="ARBA" id="ARBA00022989"/>
    </source>
</evidence>
<dbReference type="FunFam" id="1.20.58.340:FF:000004">
    <property type="entry name" value="Magnesium transport protein CorA"/>
    <property type="match status" value="1"/>
</dbReference>
<proteinExistence type="inferred from homology"/>
<feature type="region of interest" description="Disordered" evidence="12">
    <location>
        <begin position="1"/>
        <end position="25"/>
    </location>
</feature>
<dbReference type="InParanoid" id="T0QZY3"/>
<dbReference type="Gene3D" id="1.10.238.10">
    <property type="entry name" value="EF-hand"/>
    <property type="match status" value="1"/>
</dbReference>
<keyword evidence="16" id="KW-1185">Reference proteome</keyword>
<evidence type="ECO:0000256" key="10">
    <source>
        <dbReference type="ARBA" id="ARBA00034269"/>
    </source>
</evidence>
<dbReference type="OrthoDB" id="165352at2759"/>
<reference evidence="15 16" key="1">
    <citation type="submission" date="2012-04" db="EMBL/GenBank/DDBJ databases">
        <title>The Genome Sequence of Saprolegnia declina VS20.</title>
        <authorList>
            <consortium name="The Broad Institute Genome Sequencing Platform"/>
            <person name="Russ C."/>
            <person name="Nusbaum C."/>
            <person name="Tyler B."/>
            <person name="van West P."/>
            <person name="Dieguez-Uribeondo J."/>
            <person name="de Bruijn I."/>
            <person name="Tripathy S."/>
            <person name="Jiang R."/>
            <person name="Young S.K."/>
            <person name="Zeng Q."/>
            <person name="Gargeya S."/>
            <person name="Fitzgerald M."/>
            <person name="Haas B."/>
            <person name="Abouelleil A."/>
            <person name="Alvarado L."/>
            <person name="Arachchi H.M."/>
            <person name="Berlin A."/>
            <person name="Chapman S.B."/>
            <person name="Goldberg J."/>
            <person name="Griggs A."/>
            <person name="Gujja S."/>
            <person name="Hansen M."/>
            <person name="Howarth C."/>
            <person name="Imamovic A."/>
            <person name="Larimer J."/>
            <person name="McCowen C."/>
            <person name="Montmayeur A."/>
            <person name="Murphy C."/>
            <person name="Neiman D."/>
            <person name="Pearson M."/>
            <person name="Priest M."/>
            <person name="Roberts A."/>
            <person name="Saif S."/>
            <person name="Shea T."/>
            <person name="Sisk P."/>
            <person name="Sykes S."/>
            <person name="Wortman J."/>
            <person name="Nusbaum C."/>
            <person name="Birren B."/>
        </authorList>
    </citation>
    <scope>NUCLEOTIDE SEQUENCE [LARGE SCALE GENOMIC DNA]</scope>
    <source>
        <strain evidence="15 16">VS20</strain>
    </source>
</reference>
<comment type="function">
    <text evidence="11">Mediates influx of magnesium ions. Alternates between open and closed states. Activated by low cytoplasmic Mg(2+) levels. Inactive when cytoplasmic Mg(2+) levels are high.</text>
</comment>
<comment type="catalytic activity">
    <reaction evidence="10">
        <text>Mg(2+)(in) = Mg(2+)(out)</text>
        <dbReference type="Rhea" id="RHEA:29827"/>
        <dbReference type="ChEBI" id="CHEBI:18420"/>
    </reaction>
</comment>
<dbReference type="PANTHER" id="PTHR46494">
    <property type="entry name" value="CORA FAMILY METAL ION TRANSPORTER (EUROFUNG)"/>
    <property type="match status" value="1"/>
</dbReference>
<dbReference type="RefSeq" id="XP_008605970.1">
    <property type="nucleotide sequence ID" value="XM_008607748.1"/>
</dbReference>
<dbReference type="GO" id="GO:0015095">
    <property type="term" value="F:magnesium ion transmembrane transporter activity"/>
    <property type="evidence" value="ECO:0007669"/>
    <property type="project" value="TreeGrafter"/>
</dbReference>
<dbReference type="GO" id="GO:0005509">
    <property type="term" value="F:calcium ion binding"/>
    <property type="evidence" value="ECO:0007669"/>
    <property type="project" value="InterPro"/>
</dbReference>
<dbReference type="eggNOG" id="ENOG502QVRP">
    <property type="taxonomic scope" value="Eukaryota"/>
</dbReference>
<dbReference type="InterPro" id="IPR002048">
    <property type="entry name" value="EF_hand_dom"/>
</dbReference>
<evidence type="ECO:0000313" key="16">
    <source>
        <dbReference type="Proteomes" id="UP000030762"/>
    </source>
</evidence>
<keyword evidence="4" id="KW-1003">Cell membrane</keyword>
<evidence type="ECO:0000256" key="6">
    <source>
        <dbReference type="ARBA" id="ARBA00022842"/>
    </source>
</evidence>
<sequence length="597" mass="68231">MSQSPPRVRKGRAPADEDAANETLPLLHYDPLEPTKPLYSVAVRIDHPAEEKWIEDASPTKLGIADVRVMDWDHANTVSVATNRRTSMRKTSNFSDSAGAEDNEGLNVLLDPYYDVTTGRMCRLFAYFTHDNNDLVTYDAFHHGLLALGIVCPDGADFDAFVRKVDSNADLHISFPEFVRVVQMVKLAHLFKPEYVLQARALQSVFRVVDYSALTIHTVDPVRKLESFMFSSKPTWAKVRWVHMAGISDLNDLHLRRLAIKYQLHPLAVEDCLKKSDSIRCKYEHYEDHSFLVVPVTRPVDDAKACLIQNYIQKHRNLLFERDQALADGNEEYADDDDYASQTPETLHGMLKNLRCLMRKPQQLCIFMARDENVLSVQEDADMDDAAFQLWSAIYDDNMGKSYSKLRNHNAHFLVISILNAIVDEMRPLIQVFEVKVAVLEALQGLEGTKFDTKLVSHAKKQLLALDKLIRPFLDLVDGPMSDQPEFQTGEVRNYVRDVKDHLKQMASDVKEYQVALGTILTDDQYTRAKAQADVSYTISVVAALFLPGTFMTGLYGMNFDNMPELHTQNGYYVWWFVFVCICISMISYLRFYRGWI</sequence>
<keyword evidence="9 13" id="KW-0472">Membrane</keyword>
<comment type="subcellular location">
    <subcellularLocation>
        <location evidence="1">Cell membrane</location>
        <topology evidence="1">Multi-pass membrane protein</topology>
    </subcellularLocation>
</comment>
<dbReference type="Proteomes" id="UP000030762">
    <property type="component" value="Unassembled WGS sequence"/>
</dbReference>
<evidence type="ECO:0000256" key="9">
    <source>
        <dbReference type="ARBA" id="ARBA00023136"/>
    </source>
</evidence>
<dbReference type="SUPFAM" id="SSF143865">
    <property type="entry name" value="CorA soluble domain-like"/>
    <property type="match status" value="1"/>
</dbReference>
<dbReference type="GO" id="GO:0000287">
    <property type="term" value="F:magnesium ion binding"/>
    <property type="evidence" value="ECO:0007669"/>
    <property type="project" value="TreeGrafter"/>
</dbReference>
<dbReference type="GO" id="GO:0015087">
    <property type="term" value="F:cobalt ion transmembrane transporter activity"/>
    <property type="evidence" value="ECO:0007669"/>
    <property type="project" value="TreeGrafter"/>
</dbReference>
<dbReference type="SUPFAM" id="SSF144083">
    <property type="entry name" value="Magnesium transport protein CorA, transmembrane region"/>
    <property type="match status" value="1"/>
</dbReference>
<dbReference type="InterPro" id="IPR045861">
    <property type="entry name" value="CorA_cytoplasmic_dom"/>
</dbReference>
<keyword evidence="5 13" id="KW-0812">Transmembrane</keyword>
<evidence type="ECO:0000256" key="13">
    <source>
        <dbReference type="SAM" id="Phobius"/>
    </source>
</evidence>
<dbReference type="GeneID" id="19942902"/>
<dbReference type="InterPro" id="IPR002523">
    <property type="entry name" value="MgTranspt_CorA/ZnTranspt_ZntB"/>
</dbReference>
<keyword evidence="6" id="KW-0460">Magnesium</keyword>
<evidence type="ECO:0000256" key="8">
    <source>
        <dbReference type="ARBA" id="ARBA00023065"/>
    </source>
</evidence>
<keyword evidence="7 13" id="KW-1133">Transmembrane helix</keyword>
<evidence type="ECO:0000259" key="14">
    <source>
        <dbReference type="PROSITE" id="PS50222"/>
    </source>
</evidence>
<dbReference type="PANTHER" id="PTHR46494:SF1">
    <property type="entry name" value="CORA FAMILY METAL ION TRANSPORTER (EUROFUNG)"/>
    <property type="match status" value="1"/>
</dbReference>
<dbReference type="InterPro" id="IPR045863">
    <property type="entry name" value="CorA_TM1_TM2"/>
</dbReference>
<evidence type="ECO:0000256" key="2">
    <source>
        <dbReference type="ARBA" id="ARBA00009765"/>
    </source>
</evidence>
<organism evidence="15 16">
    <name type="scientific">Saprolegnia diclina (strain VS20)</name>
    <dbReference type="NCBI Taxonomy" id="1156394"/>
    <lineage>
        <taxon>Eukaryota</taxon>
        <taxon>Sar</taxon>
        <taxon>Stramenopiles</taxon>
        <taxon>Oomycota</taxon>
        <taxon>Saprolegniomycetes</taxon>
        <taxon>Saprolegniales</taxon>
        <taxon>Saprolegniaceae</taxon>
        <taxon>Saprolegnia</taxon>
    </lineage>
</organism>
<dbReference type="EMBL" id="JH767136">
    <property type="protein sequence ID" value="EQC40271.1"/>
    <property type="molecule type" value="Genomic_DNA"/>
</dbReference>
<dbReference type="Gene3D" id="1.20.58.340">
    <property type="entry name" value="Magnesium transport protein CorA, transmembrane region"/>
    <property type="match status" value="2"/>
</dbReference>
<evidence type="ECO:0000256" key="3">
    <source>
        <dbReference type="ARBA" id="ARBA00022448"/>
    </source>
</evidence>
<comment type="similarity">
    <text evidence="2">Belongs to the CorA metal ion transporter (MIT) (TC 1.A.35) family.</text>
</comment>
<protein>
    <recommendedName>
        <fullName evidence="14">EF-hand domain-containing protein</fullName>
    </recommendedName>
</protein>
<accession>T0QZY3</accession>
<evidence type="ECO:0000313" key="15">
    <source>
        <dbReference type="EMBL" id="EQC40271.1"/>
    </source>
</evidence>
<gene>
    <name evidence="15" type="ORF">SDRG_02175</name>
</gene>
<dbReference type="InterPro" id="IPR011992">
    <property type="entry name" value="EF-hand-dom_pair"/>
</dbReference>
<feature type="transmembrane region" description="Helical" evidence="13">
    <location>
        <begin position="535"/>
        <end position="558"/>
    </location>
</feature>
<evidence type="ECO:0000256" key="12">
    <source>
        <dbReference type="SAM" id="MobiDB-lite"/>
    </source>
</evidence>
<dbReference type="STRING" id="1156394.T0QZY3"/>
<dbReference type="GO" id="GO:0050897">
    <property type="term" value="F:cobalt ion binding"/>
    <property type="evidence" value="ECO:0007669"/>
    <property type="project" value="TreeGrafter"/>
</dbReference>
<dbReference type="AlphaFoldDB" id="T0QZY3"/>
<dbReference type="OMA" id="LCKPMSE"/>
<keyword evidence="3" id="KW-0813">Transport</keyword>
<name>T0QZY3_SAPDV</name>